<proteinExistence type="predicted"/>
<keyword evidence="1" id="KW-0472">Membrane</keyword>
<keyword evidence="1" id="KW-1133">Transmembrane helix</keyword>
<evidence type="ECO:0000313" key="2">
    <source>
        <dbReference type="EMBL" id="PZQ79891.1"/>
    </source>
</evidence>
<comment type="caution">
    <text evidence="2">The sequence shown here is derived from an EMBL/GenBank/DDBJ whole genome shotgun (WGS) entry which is preliminary data.</text>
</comment>
<dbReference type="AlphaFoldDB" id="A0A2W5QMQ0"/>
<accession>A0A2W5QMQ0</accession>
<evidence type="ECO:0000256" key="1">
    <source>
        <dbReference type="SAM" id="Phobius"/>
    </source>
</evidence>
<protein>
    <submittedName>
        <fullName evidence="2">Uncharacterized protein</fullName>
    </submittedName>
</protein>
<gene>
    <name evidence="2" type="ORF">DI549_18940</name>
</gene>
<evidence type="ECO:0000313" key="3">
    <source>
        <dbReference type="Proteomes" id="UP000248887"/>
    </source>
</evidence>
<organism evidence="2 3">
    <name type="scientific">Ancylobacter novellus</name>
    <name type="common">Thiobacillus novellus</name>
    <dbReference type="NCBI Taxonomy" id="921"/>
    <lineage>
        <taxon>Bacteria</taxon>
        <taxon>Pseudomonadati</taxon>
        <taxon>Pseudomonadota</taxon>
        <taxon>Alphaproteobacteria</taxon>
        <taxon>Hyphomicrobiales</taxon>
        <taxon>Xanthobacteraceae</taxon>
        <taxon>Ancylobacter</taxon>
    </lineage>
</organism>
<reference evidence="2 3" key="1">
    <citation type="submission" date="2017-08" db="EMBL/GenBank/DDBJ databases">
        <title>Infants hospitalized years apart are colonized by the same room-sourced microbial strains.</title>
        <authorList>
            <person name="Brooks B."/>
            <person name="Olm M.R."/>
            <person name="Firek B.A."/>
            <person name="Baker R."/>
            <person name="Thomas B.C."/>
            <person name="Morowitz M.J."/>
            <person name="Banfield J.F."/>
        </authorList>
    </citation>
    <scope>NUCLEOTIDE SEQUENCE [LARGE SCALE GENOMIC DNA]</scope>
    <source>
        <strain evidence="2">S2_005_001_R2_27</strain>
    </source>
</reference>
<feature type="transmembrane region" description="Helical" evidence="1">
    <location>
        <begin position="76"/>
        <end position="98"/>
    </location>
</feature>
<feature type="transmembrane region" description="Helical" evidence="1">
    <location>
        <begin position="31"/>
        <end position="56"/>
    </location>
</feature>
<name>A0A2W5QMQ0_ANCNO</name>
<dbReference type="EMBL" id="QFQD01000076">
    <property type="protein sequence ID" value="PZQ79891.1"/>
    <property type="molecule type" value="Genomic_DNA"/>
</dbReference>
<dbReference type="Proteomes" id="UP000248887">
    <property type="component" value="Unassembled WGS sequence"/>
</dbReference>
<sequence length="109" mass="11463">MIRALSAPVAIDREEIPMPKPRVHLSGNARIAIILWLIAVGTAFAIMLAATVKARAAALVPVREAPEILIIPPTGYLLAALILSSAAIVLAVLAVVLASSWARAPRRSL</sequence>
<keyword evidence="1" id="KW-0812">Transmembrane</keyword>